<feature type="domain" description="Major facilitator superfamily (MFS) profile" evidence="6">
    <location>
        <begin position="1"/>
        <end position="96"/>
    </location>
</feature>
<evidence type="ECO:0000256" key="3">
    <source>
        <dbReference type="ARBA" id="ARBA00022989"/>
    </source>
</evidence>
<dbReference type="InterPro" id="IPR005828">
    <property type="entry name" value="MFS_sugar_transport-like"/>
</dbReference>
<dbReference type="PROSITE" id="PS50850">
    <property type="entry name" value="MFS"/>
    <property type="match status" value="1"/>
</dbReference>
<evidence type="ECO:0000256" key="5">
    <source>
        <dbReference type="SAM" id="Phobius"/>
    </source>
</evidence>
<gene>
    <name evidence="7" type="ORF">AB5J55_01615</name>
</gene>
<sequence>MADLDAGHRRRFLFFIFLNAASSALTAVCPLEVFPTAPRTTGVGFATAMSRVGAAIGTFLLPMGLERFGAEFVLLIGAGVLAAGGLVSQFLAPETTDLDLARAARKARGA</sequence>
<dbReference type="EMBL" id="CP163432">
    <property type="protein sequence ID" value="XDQ08433.1"/>
    <property type="molecule type" value="Genomic_DNA"/>
</dbReference>
<protein>
    <submittedName>
        <fullName evidence="7">MFS transporter</fullName>
    </submittedName>
</protein>
<dbReference type="Pfam" id="PF00083">
    <property type="entry name" value="Sugar_tr"/>
    <property type="match status" value="1"/>
</dbReference>
<evidence type="ECO:0000256" key="4">
    <source>
        <dbReference type="ARBA" id="ARBA00023136"/>
    </source>
</evidence>
<dbReference type="GO" id="GO:0022857">
    <property type="term" value="F:transmembrane transporter activity"/>
    <property type="evidence" value="ECO:0007669"/>
    <property type="project" value="InterPro"/>
</dbReference>
<accession>A0AB39MTV5</accession>
<comment type="subcellular location">
    <subcellularLocation>
        <location evidence="1">Cell membrane</location>
        <topology evidence="1">Multi-pass membrane protein</topology>
    </subcellularLocation>
</comment>
<feature type="transmembrane region" description="Helical" evidence="5">
    <location>
        <begin position="45"/>
        <end position="65"/>
    </location>
</feature>
<evidence type="ECO:0000259" key="6">
    <source>
        <dbReference type="PROSITE" id="PS50850"/>
    </source>
</evidence>
<dbReference type="InterPro" id="IPR036259">
    <property type="entry name" value="MFS_trans_sf"/>
</dbReference>
<dbReference type="AlphaFoldDB" id="A0AB39MTV5"/>
<dbReference type="Gene3D" id="1.20.1250.20">
    <property type="entry name" value="MFS general substrate transporter like domains"/>
    <property type="match status" value="1"/>
</dbReference>
<evidence type="ECO:0000256" key="1">
    <source>
        <dbReference type="ARBA" id="ARBA00004651"/>
    </source>
</evidence>
<dbReference type="GO" id="GO:0005886">
    <property type="term" value="C:plasma membrane"/>
    <property type="evidence" value="ECO:0007669"/>
    <property type="project" value="UniProtKB-SubCell"/>
</dbReference>
<keyword evidence="3 5" id="KW-1133">Transmembrane helix</keyword>
<keyword evidence="2 5" id="KW-0812">Transmembrane</keyword>
<dbReference type="RefSeq" id="WP_369268888.1">
    <property type="nucleotide sequence ID" value="NZ_CP163432.1"/>
</dbReference>
<reference evidence="7" key="1">
    <citation type="submission" date="2024-07" db="EMBL/GenBank/DDBJ databases">
        <authorList>
            <person name="Yu S.T."/>
        </authorList>
    </citation>
    <scope>NUCLEOTIDE SEQUENCE</scope>
    <source>
        <strain evidence="7">R11</strain>
    </source>
</reference>
<dbReference type="SUPFAM" id="SSF103473">
    <property type="entry name" value="MFS general substrate transporter"/>
    <property type="match status" value="1"/>
</dbReference>
<feature type="transmembrane region" description="Helical" evidence="5">
    <location>
        <begin position="72"/>
        <end position="92"/>
    </location>
</feature>
<organism evidence="7">
    <name type="scientific">Streptomyces sp. R11</name>
    <dbReference type="NCBI Taxonomy" id="3238625"/>
    <lineage>
        <taxon>Bacteria</taxon>
        <taxon>Bacillati</taxon>
        <taxon>Actinomycetota</taxon>
        <taxon>Actinomycetes</taxon>
        <taxon>Kitasatosporales</taxon>
        <taxon>Streptomycetaceae</taxon>
        <taxon>Streptomyces</taxon>
    </lineage>
</organism>
<proteinExistence type="predicted"/>
<evidence type="ECO:0000313" key="7">
    <source>
        <dbReference type="EMBL" id="XDQ08433.1"/>
    </source>
</evidence>
<feature type="transmembrane region" description="Helical" evidence="5">
    <location>
        <begin position="12"/>
        <end position="33"/>
    </location>
</feature>
<dbReference type="InterPro" id="IPR020846">
    <property type="entry name" value="MFS_dom"/>
</dbReference>
<name>A0AB39MTV5_9ACTN</name>
<keyword evidence="4 5" id="KW-0472">Membrane</keyword>
<evidence type="ECO:0000256" key="2">
    <source>
        <dbReference type="ARBA" id="ARBA00022692"/>
    </source>
</evidence>